<proteinExistence type="predicted"/>
<comment type="caution">
    <text evidence="2">The sequence shown here is derived from an EMBL/GenBank/DDBJ whole genome shotgun (WGS) entry which is preliminary data.</text>
</comment>
<evidence type="ECO:0000313" key="2">
    <source>
        <dbReference type="EMBL" id="ENN83804.1"/>
    </source>
</evidence>
<sequence length="214" mass="22640">MKASRPSIGVNLQLCPGAAGLAHIPHVGGLRADQPGQPHDAVQQHLELRLPPSVQGAGDLVEIDADPAQLLGVSEHDLLQVTIEGRPQPRRLPDEAAQDLADGQVRIHAEGLERQKLSLAQPHMHDFLSGGSLCHSLLPLPLFSPGCGLATAGRASSPASGTCQFSYHGNCYPANQIITNYIVVSMAYVAIWPLLAMLADVAELDKMAHTAPCP</sequence>
<reference evidence="2 3" key="1">
    <citation type="journal article" date="2012" name="BMC Genomics">
        <title>Genomic basis of broad host range and environmental adaptability of Rhizobium tropici CIAT 899 and Rhizobium sp. PRF 81 which are used in inoculants for common bean (Phaseolus vulgaris L.).</title>
        <authorList>
            <person name="Ormeno-Orrillo E."/>
            <person name="Menna P."/>
            <person name="Almeida L.G."/>
            <person name="Ollero F.J."/>
            <person name="Nicolas M.F."/>
            <person name="Pains Rodrigues E."/>
            <person name="Shigueyoshi Nakatani A."/>
            <person name="Silva Batista J.S."/>
            <person name="Oliveira Chueire L.M."/>
            <person name="Souza R.C."/>
            <person name="Ribeiro Vasconcelos A.T."/>
            <person name="Megias M."/>
            <person name="Hungria M."/>
            <person name="Martinez-Romero E."/>
        </authorList>
    </citation>
    <scope>NUCLEOTIDE SEQUENCE [LARGE SCALE GENOMIC DNA]</scope>
    <source>
        <strain evidence="2 3">PRF 81</strain>
        <plasmid evidence="2">pPRF81a</plasmid>
    </source>
</reference>
<dbReference type="Proteomes" id="UP000012429">
    <property type="component" value="Unassembled WGS sequence"/>
</dbReference>
<dbReference type="PATRIC" id="fig|363754.4.peg.6715"/>
<evidence type="ECO:0000256" key="1">
    <source>
        <dbReference type="SAM" id="Phobius"/>
    </source>
</evidence>
<keyword evidence="1" id="KW-0472">Membrane</keyword>
<geneLocation type="plasmid" evidence="2">
    <name>pPRF81a</name>
</geneLocation>
<feature type="transmembrane region" description="Helical" evidence="1">
    <location>
        <begin position="178"/>
        <end position="199"/>
    </location>
</feature>
<dbReference type="AlphaFoldDB" id="N6TTI2"/>
<gene>
    <name evidence="2" type="ORF">RHSP_41163</name>
</gene>
<dbReference type="EMBL" id="AQHN01000095">
    <property type="protein sequence ID" value="ENN83804.1"/>
    <property type="molecule type" value="Genomic_DNA"/>
</dbReference>
<organism evidence="2 3">
    <name type="scientific">Rhizobium freirei PRF 81</name>
    <dbReference type="NCBI Taxonomy" id="363754"/>
    <lineage>
        <taxon>Bacteria</taxon>
        <taxon>Pseudomonadati</taxon>
        <taxon>Pseudomonadota</taxon>
        <taxon>Alphaproteobacteria</taxon>
        <taxon>Hyphomicrobiales</taxon>
        <taxon>Rhizobiaceae</taxon>
        <taxon>Rhizobium/Agrobacterium group</taxon>
        <taxon>Rhizobium</taxon>
    </lineage>
</organism>
<evidence type="ECO:0000313" key="3">
    <source>
        <dbReference type="Proteomes" id="UP000012429"/>
    </source>
</evidence>
<accession>N6TTI2</accession>
<keyword evidence="1" id="KW-1133">Transmembrane helix</keyword>
<name>N6TTI2_9HYPH</name>
<protein>
    <submittedName>
        <fullName evidence="2">Uncharacterized protein</fullName>
    </submittedName>
</protein>
<keyword evidence="1" id="KW-0812">Transmembrane</keyword>
<keyword evidence="3" id="KW-1185">Reference proteome</keyword>
<keyword evidence="2" id="KW-0614">Plasmid</keyword>